<dbReference type="AlphaFoldDB" id="A0A3E1P015"/>
<dbReference type="OrthoDB" id="794683at2"/>
<accession>A0A3E1P015</accession>
<comment type="caution">
    <text evidence="1">The sequence shown here is derived from an EMBL/GenBank/DDBJ whole genome shotgun (WGS) entry which is preliminary data.</text>
</comment>
<dbReference type="RefSeq" id="WP_116854378.1">
    <property type="nucleotide sequence ID" value="NZ_QTJV01000006.1"/>
</dbReference>
<reference evidence="1 2" key="1">
    <citation type="submission" date="2018-08" db="EMBL/GenBank/DDBJ databases">
        <title>Chitinophaga sp. K20C18050901, a novel bacterium isolated from forest soil.</title>
        <authorList>
            <person name="Wang C."/>
        </authorList>
    </citation>
    <scope>NUCLEOTIDE SEQUENCE [LARGE SCALE GENOMIC DNA]</scope>
    <source>
        <strain evidence="1 2">K20C18050901</strain>
    </source>
</reference>
<organism evidence="1 2">
    <name type="scientific">Chitinophaga silvisoli</name>
    <dbReference type="NCBI Taxonomy" id="2291814"/>
    <lineage>
        <taxon>Bacteria</taxon>
        <taxon>Pseudomonadati</taxon>
        <taxon>Bacteroidota</taxon>
        <taxon>Chitinophagia</taxon>
        <taxon>Chitinophagales</taxon>
        <taxon>Chitinophagaceae</taxon>
        <taxon>Chitinophaga</taxon>
    </lineage>
</organism>
<name>A0A3E1P015_9BACT</name>
<protein>
    <submittedName>
        <fullName evidence="1">Uncharacterized protein</fullName>
    </submittedName>
</protein>
<gene>
    <name evidence="1" type="ORF">DXN04_15950</name>
</gene>
<evidence type="ECO:0000313" key="1">
    <source>
        <dbReference type="EMBL" id="RFM33454.1"/>
    </source>
</evidence>
<sequence length="115" mass="12807">MTLLVCSIFTFLAFGSDDDKPGKQDPAKLISEAFIISQQFVKTGLKAPGSAEFPSLDYTSGYQGDSSYIVKSYVDAQNSFGAKLRLHYIAKQKYNGGEWADHSNWTLIDLQTREQ</sequence>
<evidence type="ECO:0000313" key="2">
    <source>
        <dbReference type="Proteomes" id="UP000261174"/>
    </source>
</evidence>
<dbReference type="Proteomes" id="UP000261174">
    <property type="component" value="Unassembled WGS sequence"/>
</dbReference>
<dbReference type="EMBL" id="QTJV01000006">
    <property type="protein sequence ID" value="RFM33454.1"/>
    <property type="molecule type" value="Genomic_DNA"/>
</dbReference>
<proteinExistence type="predicted"/>
<keyword evidence="2" id="KW-1185">Reference proteome</keyword>